<accession>A0A3B0VNY7</accession>
<dbReference type="SUPFAM" id="SSF158472">
    <property type="entry name" value="HAMP domain-like"/>
    <property type="match status" value="1"/>
</dbReference>
<dbReference type="GO" id="GO:0000155">
    <property type="term" value="F:phosphorelay sensor kinase activity"/>
    <property type="evidence" value="ECO:0007669"/>
    <property type="project" value="InterPro"/>
</dbReference>
<keyword evidence="3" id="KW-0597">Phosphoprotein</keyword>
<dbReference type="Gene3D" id="3.30.565.10">
    <property type="entry name" value="Histidine kinase-like ATPase, C-terminal domain"/>
    <property type="match status" value="1"/>
</dbReference>
<evidence type="ECO:0000259" key="9">
    <source>
        <dbReference type="PROSITE" id="PS50109"/>
    </source>
</evidence>
<dbReference type="SUPFAM" id="SSF55874">
    <property type="entry name" value="ATPase domain of HSP90 chaperone/DNA topoisomerase II/histidine kinase"/>
    <property type="match status" value="1"/>
</dbReference>
<evidence type="ECO:0000256" key="3">
    <source>
        <dbReference type="ARBA" id="ARBA00022553"/>
    </source>
</evidence>
<dbReference type="Gene3D" id="1.10.287.130">
    <property type="match status" value="1"/>
</dbReference>
<evidence type="ECO:0000256" key="1">
    <source>
        <dbReference type="ARBA" id="ARBA00000085"/>
    </source>
</evidence>
<feature type="region of interest" description="Disordered" evidence="7">
    <location>
        <begin position="430"/>
        <end position="459"/>
    </location>
</feature>
<evidence type="ECO:0000256" key="5">
    <source>
        <dbReference type="ARBA" id="ARBA00022777"/>
    </source>
</evidence>
<dbReference type="CDD" id="cd00082">
    <property type="entry name" value="HisKA"/>
    <property type="match status" value="1"/>
</dbReference>
<keyword evidence="8" id="KW-0472">Membrane</keyword>
<dbReference type="PANTHER" id="PTHR43065">
    <property type="entry name" value="SENSOR HISTIDINE KINASE"/>
    <property type="match status" value="1"/>
</dbReference>
<keyword evidence="4" id="KW-0808">Transferase</keyword>
<dbReference type="AlphaFoldDB" id="A0A3B0VNY7"/>
<dbReference type="Gene3D" id="6.10.340.10">
    <property type="match status" value="1"/>
</dbReference>
<keyword evidence="8" id="KW-1133">Transmembrane helix</keyword>
<evidence type="ECO:0000256" key="4">
    <source>
        <dbReference type="ARBA" id="ARBA00022679"/>
    </source>
</evidence>
<feature type="compositionally biased region" description="Polar residues" evidence="7">
    <location>
        <begin position="546"/>
        <end position="555"/>
    </location>
</feature>
<dbReference type="EC" id="2.7.13.3" evidence="2"/>
<dbReference type="InterPro" id="IPR003660">
    <property type="entry name" value="HAMP_dom"/>
</dbReference>
<dbReference type="InterPro" id="IPR004358">
    <property type="entry name" value="Sig_transdc_His_kin-like_C"/>
</dbReference>
<keyword evidence="8" id="KW-0812">Transmembrane</keyword>
<organism evidence="11">
    <name type="scientific">hydrothermal vent metagenome</name>
    <dbReference type="NCBI Taxonomy" id="652676"/>
    <lineage>
        <taxon>unclassified sequences</taxon>
        <taxon>metagenomes</taxon>
        <taxon>ecological metagenomes</taxon>
    </lineage>
</organism>
<dbReference type="EMBL" id="UOEZ01000074">
    <property type="protein sequence ID" value="VAW38569.1"/>
    <property type="molecule type" value="Genomic_DNA"/>
</dbReference>
<dbReference type="PANTHER" id="PTHR43065:SF42">
    <property type="entry name" value="TWO-COMPONENT SENSOR PPRA"/>
    <property type="match status" value="1"/>
</dbReference>
<dbReference type="SUPFAM" id="SSF47384">
    <property type="entry name" value="Homodimeric domain of signal transducing histidine kinase"/>
    <property type="match status" value="1"/>
</dbReference>
<dbReference type="Pfam" id="PF00672">
    <property type="entry name" value="HAMP"/>
    <property type="match status" value="1"/>
</dbReference>
<protein>
    <recommendedName>
        <fullName evidence="2">histidine kinase</fullName>
        <ecNumber evidence="2">2.7.13.3</ecNumber>
    </recommendedName>
</protein>
<dbReference type="GO" id="GO:0016020">
    <property type="term" value="C:membrane"/>
    <property type="evidence" value="ECO:0007669"/>
    <property type="project" value="InterPro"/>
</dbReference>
<feature type="domain" description="Histidine kinase" evidence="9">
    <location>
        <begin position="290"/>
        <end position="533"/>
    </location>
</feature>
<evidence type="ECO:0000256" key="2">
    <source>
        <dbReference type="ARBA" id="ARBA00012438"/>
    </source>
</evidence>
<dbReference type="PROSITE" id="PS50885">
    <property type="entry name" value="HAMP"/>
    <property type="match status" value="1"/>
</dbReference>
<dbReference type="InterPro" id="IPR003661">
    <property type="entry name" value="HisK_dim/P_dom"/>
</dbReference>
<dbReference type="InterPro" id="IPR005467">
    <property type="entry name" value="His_kinase_dom"/>
</dbReference>
<gene>
    <name evidence="11" type="ORF">MNBD_DELTA02-1126</name>
</gene>
<dbReference type="SMART" id="SM00304">
    <property type="entry name" value="HAMP"/>
    <property type="match status" value="1"/>
</dbReference>
<feature type="region of interest" description="Disordered" evidence="7">
    <location>
        <begin position="532"/>
        <end position="555"/>
    </location>
</feature>
<evidence type="ECO:0000313" key="11">
    <source>
        <dbReference type="EMBL" id="VAW38569.1"/>
    </source>
</evidence>
<comment type="catalytic activity">
    <reaction evidence="1">
        <text>ATP + protein L-histidine = ADP + protein N-phospho-L-histidine.</text>
        <dbReference type="EC" id="2.7.13.3"/>
    </reaction>
</comment>
<dbReference type="CDD" id="cd06225">
    <property type="entry name" value="HAMP"/>
    <property type="match status" value="1"/>
</dbReference>
<sequence length="555" mass="58898">MKIKSSLGIRTQLIAAVVILTFSAIGFIGVLSISIVQNNAITGRVQEASRVASLIRVSLEELFLQSSTGRARFSGLDIKERSMRLMRIASVGALRVNDGKGDVLFTYGLLPGAGKRGAGNELSRLIYFNDGIKISSVGESGLFKGPGRLLYVEIGPKPGTKKQFSAAFTLSLRDISSDLASMRSFIIIFGIVDSIIIIALGLYFLSAIVMGPIRRLEGAAARIAGGDLGVRAEVENDDEIGRLARRFNTMADRLGAEIARLERLNVELRETQAELLRAGALAAVGSLAAGLAHEIGNPLGAVSGYVDILGKGEATKDEEAEMLMRAGKELGRMDRILREFLDIARPTKDEPEELDINALIEETVVMFGHHSRGRGVVVELGLNKDLPPVIIDEGRLRQIFTNLLLNATDAAEGSGTIKVESRLVTISGGSRSDAAGAGAKQRVRRGDPDPRPAAGRRTTHAVAVSFTDRGSGIKAGDLDRIFDPFFTTKEPGSGTGLGLFVSASMIKACGGTIEVKSEQGAGSTFTVIIPVKTGSAPSRAGAGRPRSTQSEGSER</sequence>
<keyword evidence="6" id="KW-0175">Coiled coil</keyword>
<dbReference type="Pfam" id="PF02518">
    <property type="entry name" value="HATPase_c"/>
    <property type="match status" value="1"/>
</dbReference>
<feature type="coiled-coil region" evidence="6">
    <location>
        <begin position="251"/>
        <end position="281"/>
    </location>
</feature>
<evidence type="ECO:0000259" key="10">
    <source>
        <dbReference type="PROSITE" id="PS50885"/>
    </source>
</evidence>
<dbReference type="SMART" id="SM00387">
    <property type="entry name" value="HATPase_c"/>
    <property type="match status" value="1"/>
</dbReference>
<keyword evidence="5" id="KW-0418">Kinase</keyword>
<feature type="transmembrane region" description="Helical" evidence="8">
    <location>
        <begin position="185"/>
        <end position="205"/>
    </location>
</feature>
<feature type="domain" description="HAMP" evidence="10">
    <location>
        <begin position="207"/>
        <end position="259"/>
    </location>
</feature>
<dbReference type="InterPro" id="IPR003594">
    <property type="entry name" value="HATPase_dom"/>
</dbReference>
<dbReference type="InterPro" id="IPR036890">
    <property type="entry name" value="HATPase_C_sf"/>
</dbReference>
<evidence type="ECO:0000256" key="6">
    <source>
        <dbReference type="SAM" id="Coils"/>
    </source>
</evidence>
<dbReference type="PRINTS" id="PR00344">
    <property type="entry name" value="BCTRLSENSOR"/>
</dbReference>
<evidence type="ECO:0000256" key="8">
    <source>
        <dbReference type="SAM" id="Phobius"/>
    </source>
</evidence>
<dbReference type="Pfam" id="PF00512">
    <property type="entry name" value="HisKA"/>
    <property type="match status" value="1"/>
</dbReference>
<reference evidence="11" key="1">
    <citation type="submission" date="2018-06" db="EMBL/GenBank/DDBJ databases">
        <authorList>
            <person name="Zhirakovskaya E."/>
        </authorList>
    </citation>
    <scope>NUCLEOTIDE SEQUENCE</scope>
</reference>
<feature type="transmembrane region" description="Helical" evidence="8">
    <location>
        <begin position="12"/>
        <end position="36"/>
    </location>
</feature>
<feature type="compositionally biased region" description="Low complexity" evidence="7">
    <location>
        <begin position="430"/>
        <end position="439"/>
    </location>
</feature>
<dbReference type="InterPro" id="IPR036097">
    <property type="entry name" value="HisK_dim/P_sf"/>
</dbReference>
<name>A0A3B0VNY7_9ZZZZ</name>
<proteinExistence type="predicted"/>
<dbReference type="PROSITE" id="PS50109">
    <property type="entry name" value="HIS_KIN"/>
    <property type="match status" value="1"/>
</dbReference>
<dbReference type="SMART" id="SM00388">
    <property type="entry name" value="HisKA"/>
    <property type="match status" value="1"/>
</dbReference>
<evidence type="ECO:0000256" key="7">
    <source>
        <dbReference type="SAM" id="MobiDB-lite"/>
    </source>
</evidence>